<dbReference type="Gene3D" id="1.20.1250.20">
    <property type="entry name" value="MFS general substrate transporter like domains"/>
    <property type="match status" value="1"/>
</dbReference>
<keyword evidence="11" id="KW-1185">Reference proteome</keyword>
<dbReference type="OrthoDB" id="6133115at2759"/>
<protein>
    <submittedName>
        <fullName evidence="10">MFS general substrate transporter</fullName>
    </submittedName>
</protein>
<keyword evidence="6 8" id="KW-0472">Membrane</keyword>
<dbReference type="NCBIfam" id="TIGR00879">
    <property type="entry name" value="SP"/>
    <property type="match status" value="1"/>
</dbReference>
<evidence type="ECO:0000256" key="8">
    <source>
        <dbReference type="SAM" id="Phobius"/>
    </source>
</evidence>
<evidence type="ECO:0000256" key="5">
    <source>
        <dbReference type="ARBA" id="ARBA00022989"/>
    </source>
</evidence>
<dbReference type="PRINTS" id="PR00171">
    <property type="entry name" value="SUGRTRNSPORT"/>
</dbReference>
<sequence>MAKSGVRNRLTGYPLEIVLTAANSAAQAWYGYDQGITAGILISSYFIDTFPQTKNSDIQGITASSFSLGNLAGCLLAALCGDKLGRKNTLRLGAFWSSIGAILQFTSFHFPQLIIGRLVNGFGNGLISSTCGMYQAECSRGPRRGKLSVIVVLHNVVFYCIASWLTLGCSYINSSAQWRLPMAIQLVPCIVMITLLPLVPESPRWLIMKDRRDEAHEALRRFLGKDLSADEPIVVNELLSIEEAYNIERQSRISFKEVILCRDRSGHLKRLLLGCGGQFMQQFGGINALNYYFPIILTENIGLSEFMARVLTGCNATSYMISSALCFWMIERFGRRQLMLGGLGLQCLAYVMVSIAVGSQASAPFEWGAVAITFLFFYYAVFGCTWGMVPWIFGSEINSMAMRTIGSASATSTNWLFGFVCTQFTPTGIRNIGYRFYIIFAAFNLLFVPVVYFLYPETSNRTLEDIDEYFDKDSGHHLIIPFGDKAAKSTARPQEAIDAEMRRVAVADKTAEAKKSNTEHVEEIRGV</sequence>
<gene>
    <name evidence="10" type="ORF">GLAREA_06625</name>
</gene>
<evidence type="ECO:0000256" key="1">
    <source>
        <dbReference type="ARBA" id="ARBA00004141"/>
    </source>
</evidence>
<keyword evidence="5 8" id="KW-1133">Transmembrane helix</keyword>
<dbReference type="RefSeq" id="XP_008078764.1">
    <property type="nucleotide sequence ID" value="XM_008080573.1"/>
</dbReference>
<evidence type="ECO:0000256" key="4">
    <source>
        <dbReference type="ARBA" id="ARBA00022692"/>
    </source>
</evidence>
<feature type="domain" description="Major facilitator superfamily (MFS) profile" evidence="9">
    <location>
        <begin position="19"/>
        <end position="459"/>
    </location>
</feature>
<dbReference type="Proteomes" id="UP000016922">
    <property type="component" value="Unassembled WGS sequence"/>
</dbReference>
<evidence type="ECO:0000313" key="10">
    <source>
        <dbReference type="EMBL" id="EPE33612.1"/>
    </source>
</evidence>
<dbReference type="PANTHER" id="PTHR48022">
    <property type="entry name" value="PLASTIDIC GLUCOSE TRANSPORTER 4"/>
    <property type="match status" value="1"/>
</dbReference>
<evidence type="ECO:0000256" key="2">
    <source>
        <dbReference type="ARBA" id="ARBA00010992"/>
    </source>
</evidence>
<dbReference type="InterPro" id="IPR005828">
    <property type="entry name" value="MFS_sugar_transport-like"/>
</dbReference>
<keyword evidence="4 8" id="KW-0812">Transmembrane</keyword>
<dbReference type="InterPro" id="IPR005829">
    <property type="entry name" value="Sugar_transporter_CS"/>
</dbReference>
<dbReference type="InterPro" id="IPR050360">
    <property type="entry name" value="MFS_Sugar_Transporters"/>
</dbReference>
<dbReference type="InterPro" id="IPR020846">
    <property type="entry name" value="MFS_dom"/>
</dbReference>
<feature type="transmembrane region" description="Helical" evidence="8">
    <location>
        <begin position="436"/>
        <end position="455"/>
    </location>
</feature>
<dbReference type="EMBL" id="KE145357">
    <property type="protein sequence ID" value="EPE33612.1"/>
    <property type="molecule type" value="Genomic_DNA"/>
</dbReference>
<dbReference type="InterPro" id="IPR036259">
    <property type="entry name" value="MFS_trans_sf"/>
</dbReference>
<dbReference type="AlphaFoldDB" id="S3D570"/>
<dbReference type="GeneID" id="19465678"/>
<dbReference type="KEGG" id="glz:GLAREA_06625"/>
<dbReference type="eggNOG" id="KOG0254">
    <property type="taxonomic scope" value="Eukaryota"/>
</dbReference>
<dbReference type="GO" id="GO:0005351">
    <property type="term" value="F:carbohydrate:proton symporter activity"/>
    <property type="evidence" value="ECO:0007669"/>
    <property type="project" value="TreeGrafter"/>
</dbReference>
<dbReference type="FunFam" id="1.20.1250.20:FF:000134">
    <property type="entry name" value="MFS sugar transporter protein"/>
    <property type="match status" value="1"/>
</dbReference>
<dbReference type="PROSITE" id="PS00217">
    <property type="entry name" value="SUGAR_TRANSPORT_2"/>
    <property type="match status" value="1"/>
</dbReference>
<name>S3D570_GLAL2</name>
<dbReference type="PROSITE" id="PS50850">
    <property type="entry name" value="MFS"/>
    <property type="match status" value="1"/>
</dbReference>
<evidence type="ECO:0000256" key="7">
    <source>
        <dbReference type="RuleBase" id="RU003346"/>
    </source>
</evidence>
<keyword evidence="3 7" id="KW-0813">Transport</keyword>
<reference evidence="10 11" key="1">
    <citation type="journal article" date="2013" name="BMC Genomics">
        <title>Genomics-driven discovery of the pneumocandin biosynthetic gene cluster in the fungus Glarea lozoyensis.</title>
        <authorList>
            <person name="Chen L."/>
            <person name="Yue Q."/>
            <person name="Zhang X."/>
            <person name="Xiang M."/>
            <person name="Wang C."/>
            <person name="Li S."/>
            <person name="Che Y."/>
            <person name="Ortiz-Lopez F.J."/>
            <person name="Bills G.F."/>
            <person name="Liu X."/>
            <person name="An Z."/>
        </authorList>
    </citation>
    <scope>NUCLEOTIDE SEQUENCE [LARGE SCALE GENOMIC DNA]</scope>
    <source>
        <strain evidence="11">ATCC 20868 / MF5171</strain>
    </source>
</reference>
<dbReference type="SUPFAM" id="SSF103473">
    <property type="entry name" value="MFS general substrate transporter"/>
    <property type="match status" value="1"/>
</dbReference>
<evidence type="ECO:0000259" key="9">
    <source>
        <dbReference type="PROSITE" id="PS50850"/>
    </source>
</evidence>
<evidence type="ECO:0000313" key="11">
    <source>
        <dbReference type="Proteomes" id="UP000016922"/>
    </source>
</evidence>
<feature type="transmembrane region" description="Helical" evidence="8">
    <location>
        <begin position="369"/>
        <end position="393"/>
    </location>
</feature>
<feature type="transmembrane region" description="Helical" evidence="8">
    <location>
        <begin position="178"/>
        <end position="199"/>
    </location>
</feature>
<dbReference type="PANTHER" id="PTHR48022:SF26">
    <property type="entry name" value="MAJOR FACILITATOR SUPERFAMILY (MFS) PROFILE DOMAIN-CONTAINING PROTEIN-RELATED"/>
    <property type="match status" value="1"/>
</dbReference>
<evidence type="ECO:0000256" key="3">
    <source>
        <dbReference type="ARBA" id="ARBA00022448"/>
    </source>
</evidence>
<feature type="transmembrane region" description="Helical" evidence="8">
    <location>
        <begin position="147"/>
        <end position="166"/>
    </location>
</feature>
<proteinExistence type="inferred from homology"/>
<feature type="transmembrane region" description="Helical" evidence="8">
    <location>
        <begin position="338"/>
        <end position="357"/>
    </location>
</feature>
<evidence type="ECO:0000256" key="6">
    <source>
        <dbReference type="ARBA" id="ARBA00023136"/>
    </source>
</evidence>
<organism evidence="10 11">
    <name type="scientific">Glarea lozoyensis (strain ATCC 20868 / MF5171)</name>
    <dbReference type="NCBI Taxonomy" id="1116229"/>
    <lineage>
        <taxon>Eukaryota</taxon>
        <taxon>Fungi</taxon>
        <taxon>Dikarya</taxon>
        <taxon>Ascomycota</taxon>
        <taxon>Pezizomycotina</taxon>
        <taxon>Leotiomycetes</taxon>
        <taxon>Helotiales</taxon>
        <taxon>Helotiaceae</taxon>
        <taxon>Glarea</taxon>
    </lineage>
</organism>
<dbReference type="GO" id="GO:0016020">
    <property type="term" value="C:membrane"/>
    <property type="evidence" value="ECO:0007669"/>
    <property type="project" value="UniProtKB-SubCell"/>
</dbReference>
<dbReference type="HOGENOM" id="CLU_001265_30_3_1"/>
<dbReference type="InterPro" id="IPR003663">
    <property type="entry name" value="Sugar/inositol_transpt"/>
</dbReference>
<comment type="subcellular location">
    <subcellularLocation>
        <location evidence="1">Membrane</location>
        <topology evidence="1">Multi-pass membrane protein</topology>
    </subcellularLocation>
</comment>
<dbReference type="Pfam" id="PF00083">
    <property type="entry name" value="Sugar_tr"/>
    <property type="match status" value="1"/>
</dbReference>
<dbReference type="OMA" id="CNATSYM"/>
<comment type="similarity">
    <text evidence="2 7">Belongs to the major facilitator superfamily. Sugar transporter (TC 2.A.1.1) family.</text>
</comment>
<accession>S3D570</accession>